<keyword evidence="2" id="KW-0472">Membrane</keyword>
<dbReference type="Proteomes" id="UP001320544">
    <property type="component" value="Chromosome"/>
</dbReference>
<feature type="compositionally biased region" description="Low complexity" evidence="1">
    <location>
        <begin position="16"/>
        <end position="25"/>
    </location>
</feature>
<feature type="region of interest" description="Disordered" evidence="1">
    <location>
        <begin position="308"/>
        <end position="333"/>
    </location>
</feature>
<evidence type="ECO:0000256" key="1">
    <source>
        <dbReference type="SAM" id="MobiDB-lite"/>
    </source>
</evidence>
<feature type="transmembrane region" description="Helical" evidence="2">
    <location>
        <begin position="190"/>
        <end position="207"/>
    </location>
</feature>
<keyword evidence="2" id="KW-0812">Transmembrane</keyword>
<dbReference type="EMBL" id="AP025564">
    <property type="protein sequence ID" value="BDE95264.1"/>
    <property type="molecule type" value="Genomic_DNA"/>
</dbReference>
<feature type="compositionally biased region" description="Basic and acidic residues" evidence="1">
    <location>
        <begin position="29"/>
        <end position="48"/>
    </location>
</feature>
<gene>
    <name evidence="3" type="ORF">CE91St30_05970</name>
</gene>
<feature type="compositionally biased region" description="Basic and acidic residues" evidence="1">
    <location>
        <begin position="1"/>
        <end position="15"/>
    </location>
</feature>
<accession>A0ABN6MDE2</accession>
<organism evidence="3 4">
    <name type="scientific">Raoultibacter timonensis</name>
    <dbReference type="NCBI Taxonomy" id="1907662"/>
    <lineage>
        <taxon>Bacteria</taxon>
        <taxon>Bacillati</taxon>
        <taxon>Actinomycetota</taxon>
        <taxon>Coriobacteriia</taxon>
        <taxon>Eggerthellales</taxon>
        <taxon>Eggerthellaceae</taxon>
        <taxon>Raoultibacter</taxon>
    </lineage>
</organism>
<keyword evidence="4" id="KW-1185">Reference proteome</keyword>
<feature type="region of interest" description="Disordered" evidence="1">
    <location>
        <begin position="1"/>
        <end position="70"/>
    </location>
</feature>
<protein>
    <submittedName>
        <fullName evidence="3">Uncharacterized protein</fullName>
    </submittedName>
</protein>
<feature type="compositionally biased region" description="Acidic residues" evidence="1">
    <location>
        <begin position="317"/>
        <end position="327"/>
    </location>
</feature>
<evidence type="ECO:0000256" key="2">
    <source>
        <dbReference type="SAM" id="Phobius"/>
    </source>
</evidence>
<name>A0ABN6MDE2_9ACTN</name>
<evidence type="ECO:0000313" key="4">
    <source>
        <dbReference type="Proteomes" id="UP001320544"/>
    </source>
</evidence>
<sequence length="333" mass="35143">MTTKKHEDKQPEKQPEAAGDAAAQETEADEAKPAEKKPKERTFVDAKTGKKIAKPHQGGSGTAATQAVREEMHAERKGNALPFRIGAVVLWVLGIACEVMAILVANGTLFLPAFSQMAWIIVWIVADLVLVVAGSQLWKHANHLFPASKENKLAYWVQTDLGIIIAAIAFAPIVIVLLSNKNLDKQTKQIGSIVAVVALIAALASGVDYHPTTQEDLDQAEAGAAALADDGLAYWTPFGEVYHFNPDCQYIKNSGTIYSGTVQDALDANRDRGCSGCTVDDGTDVLSKADPEAVAEAAANAIAVGAAEAKGNADAEGSNEDEGAEDENLPKAA</sequence>
<evidence type="ECO:0000313" key="3">
    <source>
        <dbReference type="EMBL" id="BDE95264.1"/>
    </source>
</evidence>
<feature type="transmembrane region" description="Helical" evidence="2">
    <location>
        <begin position="85"/>
        <end position="105"/>
    </location>
</feature>
<feature type="transmembrane region" description="Helical" evidence="2">
    <location>
        <begin position="153"/>
        <end position="178"/>
    </location>
</feature>
<feature type="transmembrane region" description="Helical" evidence="2">
    <location>
        <begin position="117"/>
        <end position="138"/>
    </location>
</feature>
<proteinExistence type="predicted"/>
<keyword evidence="2" id="KW-1133">Transmembrane helix</keyword>
<dbReference type="RefSeq" id="WP_244411693.1">
    <property type="nucleotide sequence ID" value="NZ_AP025564.1"/>
</dbReference>
<reference evidence="3 4" key="1">
    <citation type="submission" date="2022-01" db="EMBL/GenBank/DDBJ databases">
        <title>Novel bile acid biosynthetic pathways are enriched in the microbiome of centenarians.</title>
        <authorList>
            <person name="Sato Y."/>
            <person name="Atarashi K."/>
            <person name="Plichta R.D."/>
            <person name="Arai Y."/>
            <person name="Sasajima S."/>
            <person name="Kearney M.S."/>
            <person name="Suda W."/>
            <person name="Takeshita K."/>
            <person name="Sasaki T."/>
            <person name="Okamoto S."/>
            <person name="Skelly N.A."/>
            <person name="Okamura Y."/>
            <person name="Vlamakis H."/>
            <person name="Li Y."/>
            <person name="Tanoue T."/>
            <person name="Takei H."/>
            <person name="Nittono H."/>
            <person name="Narushima S."/>
            <person name="Irie J."/>
            <person name="Itoh H."/>
            <person name="Moriya K."/>
            <person name="Sugiura Y."/>
            <person name="Suematsu M."/>
            <person name="Moritoki N."/>
            <person name="Shibata S."/>
            <person name="Littman R.D."/>
            <person name="Fischbach A.M."/>
            <person name="Uwamino Y."/>
            <person name="Inoue T."/>
            <person name="Honda A."/>
            <person name="Hattori M."/>
            <person name="Murai T."/>
            <person name="Xavier J.R."/>
            <person name="Hirose N."/>
            <person name="Honda K."/>
        </authorList>
    </citation>
    <scope>NUCLEOTIDE SEQUENCE [LARGE SCALE GENOMIC DNA]</scope>
    <source>
        <strain evidence="3 4">CE91-St30</strain>
    </source>
</reference>